<dbReference type="Proteomes" id="UP000679629">
    <property type="component" value="Chromosome"/>
</dbReference>
<accession>A0ABX8FUY8</accession>
<dbReference type="InterPro" id="IPR041427">
    <property type="entry name" value="AbiJ-NTD3"/>
</dbReference>
<reference evidence="4" key="1">
    <citation type="submission" date="2021-05" db="EMBL/GenBank/DDBJ databases">
        <title>Direct Submission.</title>
        <authorList>
            <person name="Li K."/>
            <person name="Gao J."/>
        </authorList>
    </citation>
    <scope>NUCLEOTIDE SEQUENCE [LARGE SCALE GENOMIC DNA]</scope>
    <source>
        <strain evidence="4">MG62</strain>
    </source>
</reference>
<dbReference type="RefSeq" id="WP_215120839.1">
    <property type="nucleotide sequence ID" value="NZ_CP075896.1"/>
</dbReference>
<dbReference type="EMBL" id="CP075896">
    <property type="protein sequence ID" value="QWB25009.1"/>
    <property type="molecule type" value="Genomic_DNA"/>
</dbReference>
<gene>
    <name evidence="3" type="ORF">KJK29_21885</name>
</gene>
<evidence type="ECO:0000313" key="3">
    <source>
        <dbReference type="EMBL" id="QWB25009.1"/>
    </source>
</evidence>
<dbReference type="InterPro" id="IPR026001">
    <property type="entry name" value="Abi-like_C"/>
</dbReference>
<evidence type="ECO:0000313" key="4">
    <source>
        <dbReference type="Proteomes" id="UP000679629"/>
    </source>
</evidence>
<dbReference type="Pfam" id="PF14355">
    <property type="entry name" value="Abi_C"/>
    <property type="match status" value="1"/>
</dbReference>
<evidence type="ECO:0000259" key="1">
    <source>
        <dbReference type="Pfam" id="PF14355"/>
    </source>
</evidence>
<evidence type="ECO:0000259" key="2">
    <source>
        <dbReference type="Pfam" id="PF18860"/>
    </source>
</evidence>
<name>A0ABX8FUY8_9ACTN</name>
<proteinExistence type="predicted"/>
<feature type="domain" description="Abortive infection protein-like C-terminal" evidence="1">
    <location>
        <begin position="218"/>
        <end position="299"/>
    </location>
</feature>
<keyword evidence="4" id="KW-1185">Reference proteome</keyword>
<protein>
    <submittedName>
        <fullName evidence="3">Abortive infection family protein</fullName>
    </submittedName>
</protein>
<sequence>MSPESRITELTRRRIVDWLILGNVNWAGRLEEDAFLARIYDLDSMESGDPRFDTARGDIWQHRVHNPYDWPDDWIFQDRRFGLHQGSPDETFLKFLSELLHPMVRSDRDEVERLRTEFNEALAPDGYEIVQSGSISGHPLYEGRSRSSFHGSLPQLNLEQRPLLTNHRVLQEHLDRIRDGVDRDSAAAIASCKELVESLCKIILDRSGVEYPAHDDVPQLYRKVAELLALKAESVPASAKGSETAQRILRTLSTTVQCLAELRNQLGLGHGRTTSSPALTRHARLALNSTVTITEFLLDTWQERVDKGTLSIAS</sequence>
<feature type="domain" description="AbiJ-NTD3" evidence="2">
    <location>
        <begin position="6"/>
        <end position="148"/>
    </location>
</feature>
<organism evidence="3 4">
    <name type="scientific">Streptomyces koelreuteriae</name>
    <dbReference type="NCBI Taxonomy" id="2838015"/>
    <lineage>
        <taxon>Bacteria</taxon>
        <taxon>Bacillati</taxon>
        <taxon>Actinomycetota</taxon>
        <taxon>Actinomycetes</taxon>
        <taxon>Kitasatosporales</taxon>
        <taxon>Streptomycetaceae</taxon>
        <taxon>Streptomyces</taxon>
    </lineage>
</organism>
<dbReference type="Pfam" id="PF18860">
    <property type="entry name" value="AbiJ_NTD3"/>
    <property type="match status" value="1"/>
</dbReference>